<name>A0A7D5J8D2_9VIRU</name>
<dbReference type="EMBL" id="MT495635">
    <property type="protein sequence ID" value="QLD98909.1"/>
    <property type="molecule type" value="Genomic_DNA"/>
</dbReference>
<accession>A0A7D5J8D2</accession>
<evidence type="ECO:0000313" key="1">
    <source>
        <dbReference type="EMBL" id="QLD98909.1"/>
    </source>
</evidence>
<protein>
    <submittedName>
        <fullName evidence="1">Uncharacterized protein</fullName>
    </submittedName>
</protein>
<keyword evidence="2" id="KW-1185">Reference proteome</keyword>
<reference evidence="1 2" key="1">
    <citation type="submission" date="2020-05" db="EMBL/GenBank/DDBJ databases">
        <title>Host genes affecting progression of the novel filamentous phage RSBg infection in Ralstonia solanacearum.</title>
        <authorList>
            <person name="Zheng D."/>
        </authorList>
    </citation>
    <scope>NUCLEOTIDE SEQUENCE [LARGE SCALE GENOMIC DNA]</scope>
</reference>
<proteinExistence type="predicted"/>
<organism evidence="1 2">
    <name type="scientific">Ralstonia phage RSBg</name>
    <dbReference type="NCBI Taxonomy" id="2750264"/>
    <lineage>
        <taxon>Viruses</taxon>
        <taxon>Monodnaviria</taxon>
        <taxon>Loebvirae</taxon>
        <taxon>Hofneiviricota</taxon>
        <taxon>Faserviricetes</taxon>
        <taxon>Tubulavirales</taxon>
        <taxon>Inoviridae</taxon>
        <taxon>Restivirus</taxon>
        <taxon>Restivirus RSBg</taxon>
    </lineage>
</organism>
<gene>
    <name evidence="1" type="ORF">RSBg_orf0</name>
</gene>
<dbReference type="Proteomes" id="UP000509464">
    <property type="component" value="Segment"/>
</dbReference>
<evidence type="ECO:0000313" key="2">
    <source>
        <dbReference type="Proteomes" id="UP000509464"/>
    </source>
</evidence>
<sequence length="113" mass="11804">MRESDSSGLLPADVGFALGEVGPAVDEGVDHEYPECFTVQPRSLASLIGERGNRVVTLFARDPLQLSAEPSGDVENVGDACDELPILVAFCPVFFHSVPLGGVAGDSSFGVAR</sequence>